<sequence length="355" mass="39467">MKAIDKKIILVVLIVAAFLGMWKLKAPEQEDVSLAKTSVEAADELAAAYADGRDTLLFHSQDIQEKQVYHLLQAQNPYLSTLSTAAYENGSLSLTYEIEKKDEQDAGLAAARAAGAEAAAGEKSITGKLKAIHDALIRSCVYAEDDSDRVQMAAGVAEDGRAVCAGYARAFQAMCDGAGIDVYYVEDDDMTHAWNAVRLYGETYFIDCTYDDPVPDQGQRVGREYFMLTADEMRAERSWDEALYEQFLDSRYPEDFAYIQRMQDLMLADPALRAADTDSPAEQEELDALNEKLGTTLAKSVTSEDEDGNVITMTRGELYRRGYEALWDEVDGRRRIEGLIDAYVVPPFPARKMGF</sequence>
<dbReference type="InterPro" id="IPR002931">
    <property type="entry name" value="Transglutaminase-like"/>
</dbReference>
<dbReference type="GO" id="GO:0005737">
    <property type="term" value="C:cytoplasm"/>
    <property type="evidence" value="ECO:0007669"/>
    <property type="project" value="TreeGrafter"/>
</dbReference>
<gene>
    <name evidence="2" type="ORF">CBW42_13435</name>
</gene>
<dbReference type="Pfam" id="PF01841">
    <property type="entry name" value="Transglut_core"/>
    <property type="match status" value="1"/>
</dbReference>
<dbReference type="InterPro" id="IPR038765">
    <property type="entry name" value="Papain-like_cys_pep_sf"/>
</dbReference>
<accession>A0A252F1G6</accession>
<proteinExistence type="predicted"/>
<evidence type="ECO:0000313" key="3">
    <source>
        <dbReference type="Proteomes" id="UP000194903"/>
    </source>
</evidence>
<reference evidence="2 3" key="1">
    <citation type="submission" date="2017-05" db="EMBL/GenBank/DDBJ databases">
        <title>Butyricicoccus porcorum sp. nov. a butyrate-producing bacterium from the swine intestinal tract.</title>
        <authorList>
            <person name="Trachsel J."/>
            <person name="Humphrey S."/>
            <person name="Allen H.K."/>
        </authorList>
    </citation>
    <scope>NUCLEOTIDE SEQUENCE [LARGE SCALE GENOMIC DNA]</scope>
    <source>
        <strain evidence="2">BB10</strain>
    </source>
</reference>
<dbReference type="Gene3D" id="3.10.620.30">
    <property type="match status" value="1"/>
</dbReference>
<protein>
    <recommendedName>
        <fullName evidence="1">Transglutaminase-like domain-containing protein</fullName>
    </recommendedName>
</protein>
<comment type="caution">
    <text evidence="2">The sequence shown here is derived from an EMBL/GenBank/DDBJ whole genome shotgun (WGS) entry which is preliminary data.</text>
</comment>
<dbReference type="EMBL" id="NHOC01000019">
    <property type="protein sequence ID" value="OUM19440.1"/>
    <property type="molecule type" value="Genomic_DNA"/>
</dbReference>
<dbReference type="SUPFAM" id="SSF54001">
    <property type="entry name" value="Cysteine proteinases"/>
    <property type="match status" value="1"/>
</dbReference>
<evidence type="ECO:0000313" key="2">
    <source>
        <dbReference type="EMBL" id="OUM19440.1"/>
    </source>
</evidence>
<dbReference type="Proteomes" id="UP000194903">
    <property type="component" value="Unassembled WGS sequence"/>
</dbReference>
<dbReference type="InterPro" id="IPR052557">
    <property type="entry name" value="CAP/Cytokinesis_protein"/>
</dbReference>
<dbReference type="RefSeq" id="WP_087022595.1">
    <property type="nucleotide sequence ID" value="NZ_NHOC01000019.1"/>
</dbReference>
<name>A0A252F1G6_9FIRM</name>
<feature type="domain" description="Transglutaminase-like" evidence="1">
    <location>
        <begin position="116"/>
        <end position="201"/>
    </location>
</feature>
<organism evidence="2 3">
    <name type="scientific">Butyricicoccus porcorum</name>
    <dbReference type="NCBI Taxonomy" id="1945634"/>
    <lineage>
        <taxon>Bacteria</taxon>
        <taxon>Bacillati</taxon>
        <taxon>Bacillota</taxon>
        <taxon>Clostridia</taxon>
        <taxon>Eubacteriales</taxon>
        <taxon>Butyricicoccaceae</taxon>
        <taxon>Butyricicoccus</taxon>
    </lineage>
</organism>
<dbReference type="PANTHER" id="PTHR46333:SF2">
    <property type="entry name" value="CYTOKINESIS PROTEIN 3"/>
    <property type="match status" value="1"/>
</dbReference>
<evidence type="ECO:0000259" key="1">
    <source>
        <dbReference type="Pfam" id="PF01841"/>
    </source>
</evidence>
<dbReference type="AlphaFoldDB" id="A0A252F1G6"/>
<dbReference type="OrthoDB" id="9788327at2"/>
<dbReference type="PANTHER" id="PTHR46333">
    <property type="entry name" value="CYTOKINESIS PROTEIN 3"/>
    <property type="match status" value="1"/>
</dbReference>
<keyword evidence="3" id="KW-1185">Reference proteome</keyword>